<evidence type="ECO:0000313" key="3">
    <source>
        <dbReference type="Proteomes" id="UP000541444"/>
    </source>
</evidence>
<feature type="transmembrane region" description="Helical" evidence="1">
    <location>
        <begin position="195"/>
        <end position="216"/>
    </location>
</feature>
<name>A0A7J7M897_9MAGN</name>
<accession>A0A7J7M897</accession>
<dbReference type="Proteomes" id="UP000541444">
    <property type="component" value="Unassembled WGS sequence"/>
</dbReference>
<dbReference type="AlphaFoldDB" id="A0A7J7M897"/>
<sequence length="309" mass="35399">MGTQSCKWLAQSPNCRTFRRLSIRRKVETKRVGNINFIGIHVSADLQLTLDMVINKFGMTNEAGKHALLLKLLELAHPESTSLEEPGRGYISKERGTRKKDPALLNRFPEFMHNIIIQDAINVEPNGTCGFRAISRIMLNKEKEWLKVRRQMLCELEGVPQEEMYNNLLTEDCFEKLRDALSWFDETKVAPPEKYFVILDMLYLAVTAFNIVIVLLSNKHNHTHKYGNMTFLPLRDTAGEPPGEYDVFGMGYISGNHFVVLELKHGCPLPNLHPSWERYRNESASTFLHPYIARFESYNHMLSSAGGAL</sequence>
<gene>
    <name evidence="2" type="ORF">GIB67_016488</name>
</gene>
<keyword evidence="1" id="KW-1133">Transmembrane helix</keyword>
<keyword evidence="1" id="KW-0812">Transmembrane</keyword>
<dbReference type="EMBL" id="JACGCM010001722">
    <property type="protein sequence ID" value="KAF6151010.1"/>
    <property type="molecule type" value="Genomic_DNA"/>
</dbReference>
<organism evidence="2 3">
    <name type="scientific">Kingdonia uniflora</name>
    <dbReference type="NCBI Taxonomy" id="39325"/>
    <lineage>
        <taxon>Eukaryota</taxon>
        <taxon>Viridiplantae</taxon>
        <taxon>Streptophyta</taxon>
        <taxon>Embryophyta</taxon>
        <taxon>Tracheophyta</taxon>
        <taxon>Spermatophyta</taxon>
        <taxon>Magnoliopsida</taxon>
        <taxon>Ranunculales</taxon>
        <taxon>Circaeasteraceae</taxon>
        <taxon>Kingdonia</taxon>
    </lineage>
</organism>
<proteinExistence type="predicted"/>
<reference evidence="2 3" key="1">
    <citation type="journal article" date="2020" name="IScience">
        <title>Genome Sequencing of the Endangered Kingdonia uniflora (Circaeasteraceae, Ranunculales) Reveals Potential Mechanisms of Evolutionary Specialization.</title>
        <authorList>
            <person name="Sun Y."/>
            <person name="Deng T."/>
            <person name="Zhang A."/>
            <person name="Moore M.J."/>
            <person name="Landis J.B."/>
            <person name="Lin N."/>
            <person name="Zhang H."/>
            <person name="Zhang X."/>
            <person name="Huang J."/>
            <person name="Zhang X."/>
            <person name="Sun H."/>
            <person name="Wang H."/>
        </authorList>
    </citation>
    <scope>NUCLEOTIDE SEQUENCE [LARGE SCALE GENOMIC DNA]</scope>
    <source>
        <strain evidence="2">TB1705</strain>
        <tissue evidence="2">Leaf</tissue>
    </source>
</reference>
<protein>
    <submittedName>
        <fullName evidence="2">Uncharacterized protein</fullName>
    </submittedName>
</protein>
<evidence type="ECO:0000256" key="1">
    <source>
        <dbReference type="SAM" id="Phobius"/>
    </source>
</evidence>
<dbReference type="OrthoDB" id="1915076at2759"/>
<comment type="caution">
    <text evidence="2">The sequence shown here is derived from an EMBL/GenBank/DDBJ whole genome shotgun (WGS) entry which is preliminary data.</text>
</comment>
<keyword evidence="1" id="KW-0472">Membrane</keyword>
<evidence type="ECO:0000313" key="2">
    <source>
        <dbReference type="EMBL" id="KAF6151010.1"/>
    </source>
</evidence>
<dbReference type="CDD" id="cd22744">
    <property type="entry name" value="OTU"/>
    <property type="match status" value="1"/>
</dbReference>
<keyword evidence="3" id="KW-1185">Reference proteome</keyword>